<dbReference type="OrthoDB" id="413520at2759"/>
<dbReference type="PANTHER" id="PTHR14614">
    <property type="entry name" value="HEPATOCELLULAR CARCINOMA-ASSOCIATED ANTIGEN"/>
    <property type="match status" value="1"/>
</dbReference>
<organism evidence="1 2">
    <name type="scientific">Zingiber officinale</name>
    <name type="common">Ginger</name>
    <name type="synonym">Amomum zingiber</name>
    <dbReference type="NCBI Taxonomy" id="94328"/>
    <lineage>
        <taxon>Eukaryota</taxon>
        <taxon>Viridiplantae</taxon>
        <taxon>Streptophyta</taxon>
        <taxon>Embryophyta</taxon>
        <taxon>Tracheophyta</taxon>
        <taxon>Spermatophyta</taxon>
        <taxon>Magnoliopsida</taxon>
        <taxon>Liliopsida</taxon>
        <taxon>Zingiberales</taxon>
        <taxon>Zingiberaceae</taxon>
        <taxon>Zingiber</taxon>
    </lineage>
</organism>
<dbReference type="InterPro" id="IPR019410">
    <property type="entry name" value="Methyltransf_16"/>
</dbReference>
<dbReference type="EMBL" id="JACMSC010000004">
    <property type="protein sequence ID" value="KAG6526746.1"/>
    <property type="molecule type" value="Genomic_DNA"/>
</dbReference>
<gene>
    <name evidence="1" type="ORF">ZIOFF_016747</name>
</gene>
<sequence>MENEDNDCGNTGLLFLFDGGGEGDTERNRDDEVHADDEAAALGCEASGEDGERCYHLSSVQSTLVVRQLRSQGLSFQLWPAAASLVSLLDRRPSALLLPLANPSPIRILELGSGTGLVGIAAASILGACVTLTDLPHVLPNLRFNADANSHAVAARGGALDVRQLRWGEDEDAADFFLDGKPAFDAVLASDVVYYEHLIDPLLRTLRALVKGEIAFVMAHLRRWKKRDAVFFRKARKVFDVLLLHTDPPLHGKRVGVAIYRFSEKPTIKDNIAK</sequence>
<accession>A0A8J5HER8</accession>
<dbReference type="AlphaFoldDB" id="A0A8J5HER8"/>
<proteinExistence type="predicted"/>
<evidence type="ECO:0000313" key="1">
    <source>
        <dbReference type="EMBL" id="KAG6526746.1"/>
    </source>
</evidence>
<evidence type="ECO:0000313" key="2">
    <source>
        <dbReference type="Proteomes" id="UP000734854"/>
    </source>
</evidence>
<dbReference type="PANTHER" id="PTHR14614:SF132">
    <property type="entry name" value="PROTEIN-LYSINE METHYLTRANSFERASE C42C1.13"/>
    <property type="match status" value="1"/>
</dbReference>
<dbReference type="Pfam" id="PF10294">
    <property type="entry name" value="Methyltransf_16"/>
    <property type="match status" value="1"/>
</dbReference>
<name>A0A8J5HER8_ZINOF</name>
<dbReference type="Proteomes" id="UP000734854">
    <property type="component" value="Unassembled WGS sequence"/>
</dbReference>
<comment type="caution">
    <text evidence="1">The sequence shown here is derived from an EMBL/GenBank/DDBJ whole genome shotgun (WGS) entry which is preliminary data.</text>
</comment>
<dbReference type="CDD" id="cd02440">
    <property type="entry name" value="AdoMet_MTases"/>
    <property type="match status" value="1"/>
</dbReference>
<protein>
    <submittedName>
        <fullName evidence="1">Uncharacterized protein</fullName>
    </submittedName>
</protein>
<reference evidence="1 2" key="1">
    <citation type="submission" date="2020-08" db="EMBL/GenBank/DDBJ databases">
        <title>Plant Genome Project.</title>
        <authorList>
            <person name="Zhang R.-G."/>
        </authorList>
    </citation>
    <scope>NUCLEOTIDE SEQUENCE [LARGE SCALE GENOMIC DNA]</scope>
    <source>
        <tissue evidence="1">Rhizome</tissue>
    </source>
</reference>
<keyword evidence="2" id="KW-1185">Reference proteome</keyword>